<dbReference type="PRINTS" id="PR00689">
    <property type="entry name" value="ACOABINDINGP"/>
</dbReference>
<dbReference type="InterPro" id="IPR001753">
    <property type="entry name" value="Enoyl-CoA_hydra/iso"/>
</dbReference>
<dbReference type="EMBL" id="JBICCN010000300">
    <property type="protein sequence ID" value="KAL3079806.1"/>
    <property type="molecule type" value="Genomic_DNA"/>
</dbReference>
<dbReference type="InterPro" id="IPR014352">
    <property type="entry name" value="FERM/acyl-CoA-bd_prot_sf"/>
</dbReference>
<dbReference type="InterPro" id="IPR014748">
    <property type="entry name" value="Enoyl-CoA_hydra_C"/>
</dbReference>
<comment type="caution">
    <text evidence="3">The sequence shown here is derived from an EMBL/GenBank/DDBJ whole genome shotgun (WGS) entry which is preliminary data.</text>
</comment>
<dbReference type="InterPro" id="IPR011060">
    <property type="entry name" value="RibuloseP-bd_barrel"/>
</dbReference>
<dbReference type="InterPro" id="IPR005137">
    <property type="entry name" value="BtpA"/>
</dbReference>
<evidence type="ECO:0000313" key="4">
    <source>
        <dbReference type="Proteomes" id="UP001620645"/>
    </source>
</evidence>
<protein>
    <recommendedName>
        <fullName evidence="2">ACB domain-containing protein</fullName>
    </recommendedName>
</protein>
<dbReference type="SUPFAM" id="SSF52096">
    <property type="entry name" value="ClpP/crotonase"/>
    <property type="match status" value="1"/>
</dbReference>
<name>A0ABD2IKM2_HETSC</name>
<accession>A0ABD2IKM2</accession>
<dbReference type="InterPro" id="IPR029045">
    <property type="entry name" value="ClpP/crotonase-like_dom_sf"/>
</dbReference>
<dbReference type="Pfam" id="PF00887">
    <property type="entry name" value="ACBP"/>
    <property type="match status" value="1"/>
</dbReference>
<comment type="similarity">
    <text evidence="1">Belongs to the BtpA family.</text>
</comment>
<dbReference type="Gene3D" id="1.10.12.10">
    <property type="entry name" value="Lyase 2-enoyl-coa Hydratase, Chain A, domain 2"/>
    <property type="match status" value="1"/>
</dbReference>
<proteinExistence type="inferred from homology"/>
<gene>
    <name evidence="3" type="ORF">niasHS_014088</name>
</gene>
<dbReference type="NCBIfam" id="TIGR00259">
    <property type="entry name" value="thylakoid_BtpA"/>
    <property type="match status" value="1"/>
</dbReference>
<organism evidence="3 4">
    <name type="scientific">Heterodera schachtii</name>
    <name type="common">Sugarbeet cyst nematode worm</name>
    <name type="synonym">Tylenchus schachtii</name>
    <dbReference type="NCBI Taxonomy" id="97005"/>
    <lineage>
        <taxon>Eukaryota</taxon>
        <taxon>Metazoa</taxon>
        <taxon>Ecdysozoa</taxon>
        <taxon>Nematoda</taxon>
        <taxon>Chromadorea</taxon>
        <taxon>Rhabditida</taxon>
        <taxon>Tylenchina</taxon>
        <taxon>Tylenchomorpha</taxon>
        <taxon>Tylenchoidea</taxon>
        <taxon>Heteroderidae</taxon>
        <taxon>Heteroderinae</taxon>
        <taxon>Heterodera</taxon>
    </lineage>
</organism>
<dbReference type="PANTHER" id="PTHR21381:SF3">
    <property type="entry name" value="SGC REGION PROTEIN SGCQ-RELATED"/>
    <property type="match status" value="1"/>
</dbReference>
<dbReference type="Pfam" id="PF03437">
    <property type="entry name" value="BtpA"/>
    <property type="match status" value="1"/>
</dbReference>
<dbReference type="FunFam" id="3.90.226.10:FF:000084">
    <property type="entry name" value="Enoyl-CoA delta isomerase 2, mitochondrial"/>
    <property type="match status" value="1"/>
</dbReference>
<dbReference type="Gene3D" id="3.90.226.10">
    <property type="entry name" value="2-enoyl-CoA Hydratase, Chain A, domain 1"/>
    <property type="match status" value="1"/>
</dbReference>
<dbReference type="PROSITE" id="PS51228">
    <property type="entry name" value="ACB_2"/>
    <property type="match status" value="1"/>
</dbReference>
<feature type="domain" description="ACB" evidence="2">
    <location>
        <begin position="290"/>
        <end position="375"/>
    </location>
</feature>
<dbReference type="InterPro" id="IPR000582">
    <property type="entry name" value="Acyl-CoA-binding_protein"/>
</dbReference>
<sequence length="639" mass="70345">MSSIPLLSFFSRALQMRQHPLLFGMIHVPALPGSPLSKLSIAQLVDRVSAETEIYAECGIDGLIVENMHDLPYQKGIDHGPEVCATMARLCSACAHTLGANHRRRMLLGVQILAGANRAALAVAQAAEFDFIRAESFVFGHVADEGWMDGCAGELLRYRRAIGADQIAVVTDIKKKHCSHAITADVSVAETARAAELFLADGVVLSGAATGEAACPDELNEVRSKCSLPVLIGSGIEVNNVNLFKGADAFIVGSNFKKDGNWRNEIEKKRVENLVEKVRRMERKNRFCFSTEAFEKAQKDMKQLKEEPDNDTKLELYALFKQANEGDVRGDRPKMLEFVARAKFDAWEKVKGMPKADAQHKYAEIVNSLLKNAGINNTNTSADTSETEGKVYKIELNRPDKYNAITWEMYEGLISALGDASADRETSVTVMTGVGSYFCAGNDLSNFTRGVKTSDDLRAMADRGERVLERYVRAFIEHEKPLIGLINGPAIGISVTVLPLFDLVIASDKATFHAPFSSLGQSPEGCSSYTFPLIMGTSKASELLLFDKKMSAEEALERNLVSRVIPNNSFGTETERMVNSLALLPPESLRLNKALLRDVHRDALLAINMRECALLKSRWLSDECQNALRKFMARKIGGT</sequence>
<dbReference type="Pfam" id="PF00378">
    <property type="entry name" value="ECH_1"/>
    <property type="match status" value="1"/>
</dbReference>
<dbReference type="AlphaFoldDB" id="A0ABD2IKM2"/>
<dbReference type="Gene3D" id="1.20.80.10">
    <property type="match status" value="1"/>
</dbReference>
<reference evidence="3 4" key="1">
    <citation type="submission" date="2024-10" db="EMBL/GenBank/DDBJ databases">
        <authorList>
            <person name="Kim D."/>
        </authorList>
    </citation>
    <scope>NUCLEOTIDE SEQUENCE [LARGE SCALE GENOMIC DNA]</scope>
    <source>
        <strain evidence="3">Taebaek</strain>
    </source>
</reference>
<dbReference type="PANTHER" id="PTHR21381">
    <property type="entry name" value="ZGC:162297"/>
    <property type="match status" value="1"/>
</dbReference>
<dbReference type="InterPro" id="IPR035984">
    <property type="entry name" value="Acyl-CoA-binding_sf"/>
</dbReference>
<keyword evidence="4" id="KW-1185">Reference proteome</keyword>
<dbReference type="CDD" id="cd06558">
    <property type="entry name" value="crotonase-like"/>
    <property type="match status" value="1"/>
</dbReference>
<dbReference type="SUPFAM" id="SSF51366">
    <property type="entry name" value="Ribulose-phoshate binding barrel"/>
    <property type="match status" value="1"/>
</dbReference>
<dbReference type="Proteomes" id="UP001620645">
    <property type="component" value="Unassembled WGS sequence"/>
</dbReference>
<evidence type="ECO:0000256" key="1">
    <source>
        <dbReference type="ARBA" id="ARBA00006007"/>
    </source>
</evidence>
<evidence type="ECO:0000313" key="3">
    <source>
        <dbReference type="EMBL" id="KAL3079806.1"/>
    </source>
</evidence>
<dbReference type="SUPFAM" id="SSF47027">
    <property type="entry name" value="Acyl-CoA binding protein"/>
    <property type="match status" value="1"/>
</dbReference>
<evidence type="ECO:0000259" key="2">
    <source>
        <dbReference type="PROSITE" id="PS51228"/>
    </source>
</evidence>